<proteinExistence type="predicted"/>
<dbReference type="RefSeq" id="WP_120630549.1">
    <property type="nucleotide sequence ID" value="NZ_RAWG01000613.1"/>
</dbReference>
<organism evidence="1 2">
    <name type="scientific">Corallococcus sicarius</name>
    <dbReference type="NCBI Taxonomy" id="2316726"/>
    <lineage>
        <taxon>Bacteria</taxon>
        <taxon>Pseudomonadati</taxon>
        <taxon>Myxococcota</taxon>
        <taxon>Myxococcia</taxon>
        <taxon>Myxococcales</taxon>
        <taxon>Cystobacterineae</taxon>
        <taxon>Myxococcaceae</taxon>
        <taxon>Corallococcus</taxon>
    </lineage>
</organism>
<accession>A0A3A8M150</accession>
<reference evidence="2" key="1">
    <citation type="submission" date="2018-09" db="EMBL/GenBank/DDBJ databases">
        <authorList>
            <person name="Livingstone P.G."/>
            <person name="Whitworth D.E."/>
        </authorList>
    </citation>
    <scope>NUCLEOTIDE SEQUENCE [LARGE SCALE GENOMIC DNA]</scope>
    <source>
        <strain evidence="2">CA040B</strain>
    </source>
</reference>
<protein>
    <submittedName>
        <fullName evidence="1">IS1 family transposase</fullName>
    </submittedName>
</protein>
<sequence length="260" mass="29243">MDRLQELVRLLRLGTPARQVARVLRMGVDVERSYRRVLEAGEALVELDLRGPRGHRHGLDDITTPEQWSAQWGCACCATPQAWPSCSLPGMRHPRASESWDDAVVNLPLWTRSGSFQSAVLHSELHVLEDPLRPISRSLDRDGLQPGQILPGRNSPEAASGNLERVEISSLRKPSQYHSQGRFRWVPSNTEFLNPTFHTPKVFLAHDLVELLTKRAVIWEEAALHLSIESPSQVLAAPCLETKLLASICEFIQIYRSQIV</sequence>
<gene>
    <name evidence="1" type="ORF">D7X12_41225</name>
</gene>
<keyword evidence="2" id="KW-1185">Reference proteome</keyword>
<evidence type="ECO:0000313" key="2">
    <source>
        <dbReference type="Proteomes" id="UP000273405"/>
    </source>
</evidence>
<dbReference type="EMBL" id="RAWG01000613">
    <property type="protein sequence ID" value="RKH26063.1"/>
    <property type="molecule type" value="Genomic_DNA"/>
</dbReference>
<dbReference type="AlphaFoldDB" id="A0A3A8M150"/>
<comment type="caution">
    <text evidence="1">The sequence shown here is derived from an EMBL/GenBank/DDBJ whole genome shotgun (WGS) entry which is preliminary data.</text>
</comment>
<evidence type="ECO:0000313" key="1">
    <source>
        <dbReference type="EMBL" id="RKH26063.1"/>
    </source>
</evidence>
<dbReference type="Proteomes" id="UP000273405">
    <property type="component" value="Unassembled WGS sequence"/>
</dbReference>
<name>A0A3A8M150_9BACT</name>